<evidence type="ECO:0000313" key="3">
    <source>
        <dbReference type="Proteomes" id="UP000053676"/>
    </source>
</evidence>
<dbReference type="AlphaFoldDB" id="W2SNR0"/>
<proteinExistence type="predicted"/>
<protein>
    <submittedName>
        <fullName evidence="2">Uncharacterized protein</fullName>
    </submittedName>
</protein>
<keyword evidence="3" id="KW-1185">Reference proteome</keyword>
<reference evidence="3" key="1">
    <citation type="journal article" date="2014" name="Nat. Genet.">
        <title>Genome of the human hookworm Necator americanus.</title>
        <authorList>
            <person name="Tang Y.T."/>
            <person name="Gao X."/>
            <person name="Rosa B.A."/>
            <person name="Abubucker S."/>
            <person name="Hallsworth-Pepin K."/>
            <person name="Martin J."/>
            <person name="Tyagi R."/>
            <person name="Heizer E."/>
            <person name="Zhang X."/>
            <person name="Bhonagiri-Palsikar V."/>
            <person name="Minx P."/>
            <person name="Warren W.C."/>
            <person name="Wang Q."/>
            <person name="Zhan B."/>
            <person name="Hotez P.J."/>
            <person name="Sternberg P.W."/>
            <person name="Dougall A."/>
            <person name="Gaze S.T."/>
            <person name="Mulvenna J."/>
            <person name="Sotillo J."/>
            <person name="Ranganathan S."/>
            <person name="Rabelo E.M."/>
            <person name="Wilson R.K."/>
            <person name="Felgner P.L."/>
            <person name="Bethony J."/>
            <person name="Hawdon J.M."/>
            <person name="Gasser R.B."/>
            <person name="Loukas A."/>
            <person name="Mitreva M."/>
        </authorList>
    </citation>
    <scope>NUCLEOTIDE SEQUENCE [LARGE SCALE GENOMIC DNA]</scope>
</reference>
<dbReference type="EMBL" id="KI668838">
    <property type="protein sequence ID" value="ETN71178.1"/>
    <property type="molecule type" value="Genomic_DNA"/>
</dbReference>
<evidence type="ECO:0000313" key="2">
    <source>
        <dbReference type="EMBL" id="ETN71178.1"/>
    </source>
</evidence>
<sequence>MATLFGQSGQRGGRETANANAFTGGARPTRQHSTDDKRTGSVGGSRSTSYLGGSDELNGKQ</sequence>
<organism evidence="2 3">
    <name type="scientific">Necator americanus</name>
    <name type="common">Human hookworm</name>
    <dbReference type="NCBI Taxonomy" id="51031"/>
    <lineage>
        <taxon>Eukaryota</taxon>
        <taxon>Metazoa</taxon>
        <taxon>Ecdysozoa</taxon>
        <taxon>Nematoda</taxon>
        <taxon>Chromadorea</taxon>
        <taxon>Rhabditida</taxon>
        <taxon>Rhabditina</taxon>
        <taxon>Rhabditomorpha</taxon>
        <taxon>Strongyloidea</taxon>
        <taxon>Ancylostomatidae</taxon>
        <taxon>Bunostominae</taxon>
        <taxon>Necator</taxon>
    </lineage>
</organism>
<evidence type="ECO:0000256" key="1">
    <source>
        <dbReference type="SAM" id="MobiDB-lite"/>
    </source>
</evidence>
<gene>
    <name evidence="2" type="ORF">NECAME_00867</name>
</gene>
<feature type="region of interest" description="Disordered" evidence="1">
    <location>
        <begin position="1"/>
        <end position="61"/>
    </location>
</feature>
<dbReference type="Proteomes" id="UP000053676">
    <property type="component" value="Unassembled WGS sequence"/>
</dbReference>
<accession>W2SNR0</accession>
<dbReference type="KEGG" id="nai:NECAME_00867"/>
<name>W2SNR0_NECAM</name>